<dbReference type="Gene3D" id="3.40.50.1000">
    <property type="entry name" value="HAD superfamily/HAD-like"/>
    <property type="match status" value="1"/>
</dbReference>
<feature type="region of interest" description="Disordered" evidence="1">
    <location>
        <begin position="138"/>
        <end position="169"/>
    </location>
</feature>
<evidence type="ECO:0000313" key="2">
    <source>
        <dbReference type="EMBL" id="KPI40808.1"/>
    </source>
</evidence>
<dbReference type="InterPro" id="IPR036412">
    <property type="entry name" value="HAD-like_sf"/>
</dbReference>
<gene>
    <name evidence="2" type="ORF">AB675_10742</name>
</gene>
<feature type="compositionally biased region" description="Polar residues" evidence="1">
    <location>
        <begin position="8"/>
        <end position="19"/>
    </location>
</feature>
<reference evidence="2 3" key="1">
    <citation type="submission" date="2015-06" db="EMBL/GenBank/DDBJ databases">
        <title>Draft genome of the ant-associated black yeast Phialophora attae CBS 131958.</title>
        <authorList>
            <person name="Moreno L.F."/>
            <person name="Stielow B.J."/>
            <person name="de Hoog S."/>
            <person name="Vicente V.A."/>
            <person name="Weiss V.A."/>
            <person name="de Vries M."/>
            <person name="Cruz L.M."/>
            <person name="Souza E.M."/>
        </authorList>
    </citation>
    <scope>NUCLEOTIDE SEQUENCE [LARGE SCALE GENOMIC DNA]</scope>
    <source>
        <strain evidence="2 3">CBS 131958</strain>
    </source>
</reference>
<dbReference type="EMBL" id="LFJN01000011">
    <property type="protein sequence ID" value="KPI40808.1"/>
    <property type="molecule type" value="Genomic_DNA"/>
</dbReference>
<dbReference type="STRING" id="1664694.A0A0N0NMW1"/>
<proteinExistence type="predicted"/>
<dbReference type="OrthoDB" id="2865258at2759"/>
<organism evidence="2 3">
    <name type="scientific">Cyphellophora attinorum</name>
    <dbReference type="NCBI Taxonomy" id="1664694"/>
    <lineage>
        <taxon>Eukaryota</taxon>
        <taxon>Fungi</taxon>
        <taxon>Dikarya</taxon>
        <taxon>Ascomycota</taxon>
        <taxon>Pezizomycotina</taxon>
        <taxon>Eurotiomycetes</taxon>
        <taxon>Chaetothyriomycetidae</taxon>
        <taxon>Chaetothyriales</taxon>
        <taxon>Cyphellophoraceae</taxon>
        <taxon>Cyphellophora</taxon>
    </lineage>
</organism>
<dbReference type="InterPro" id="IPR010036">
    <property type="entry name" value="MDP_1_eu_arc"/>
</dbReference>
<dbReference type="GeneID" id="28731413"/>
<evidence type="ECO:0000313" key="3">
    <source>
        <dbReference type="Proteomes" id="UP000038010"/>
    </source>
</evidence>
<name>A0A0N0NMW1_9EURO</name>
<dbReference type="PANTHER" id="PTHR17901:SF14">
    <property type="entry name" value="MAGNESIUM-DEPENDENT PHOSPHATASE 1"/>
    <property type="match status" value="1"/>
</dbReference>
<feature type="region of interest" description="Disordered" evidence="1">
    <location>
        <begin position="1"/>
        <end position="22"/>
    </location>
</feature>
<accession>A0A0N0NMW1</accession>
<evidence type="ECO:0000256" key="1">
    <source>
        <dbReference type="SAM" id="MobiDB-lite"/>
    </source>
</evidence>
<dbReference type="SFLD" id="SFLDS00003">
    <property type="entry name" value="Haloacid_Dehalogenase"/>
    <property type="match status" value="1"/>
</dbReference>
<sequence length="275" mass="30084">MPKKSLFSAPSNQPGSTTPIPVPSTFLDGHPLPALLVFDLDYTLWPFWVDTHCTPPLKPANSSSSKSKSKSKSGDVSDVNTAMLDAYNESFSFYAEVPTVLAAARARGVLMSVASRTHAPDLAGRMLRGLYVPPLQAQETDGEVEDSSSGASQFHEYGTSQQQAQQKRISVSDLLRKEPSTSPARRGLDFFAAPQMYPGSKVTHFINIQKSVLAAGGKEIAFSDMVFFDDEFRNHDVEKELGATFVLVRDGVTVAEVDRGIREWRRRRGLSGGSR</sequence>
<keyword evidence="3" id="KW-1185">Reference proteome</keyword>
<feature type="compositionally biased region" description="Polar residues" evidence="1">
    <location>
        <begin position="147"/>
        <end position="169"/>
    </location>
</feature>
<dbReference type="RefSeq" id="XP_018000771.1">
    <property type="nucleotide sequence ID" value="XM_018139533.1"/>
</dbReference>
<dbReference type="SFLD" id="SFLDG01129">
    <property type="entry name" value="C1.5:_HAD__Beta-PGM__Phosphata"/>
    <property type="match status" value="1"/>
</dbReference>
<dbReference type="PANTHER" id="PTHR17901">
    <property type="entry name" value="MAGNESIUM-DEPENDENT PHOSPHATASE 1 MDP1"/>
    <property type="match status" value="1"/>
</dbReference>
<dbReference type="InterPro" id="IPR023214">
    <property type="entry name" value="HAD_sf"/>
</dbReference>
<dbReference type="VEuPathDB" id="FungiDB:AB675_10742"/>
<dbReference type="SUPFAM" id="SSF56784">
    <property type="entry name" value="HAD-like"/>
    <property type="match status" value="1"/>
</dbReference>
<dbReference type="SFLD" id="SFLDG01131">
    <property type="entry name" value="C1.5.2:_MDP_Like"/>
    <property type="match status" value="1"/>
</dbReference>
<dbReference type="Pfam" id="PF12689">
    <property type="entry name" value="Acid_PPase"/>
    <property type="match status" value="2"/>
</dbReference>
<dbReference type="Proteomes" id="UP000038010">
    <property type="component" value="Unassembled WGS sequence"/>
</dbReference>
<comment type="caution">
    <text evidence="2">The sequence shown here is derived from an EMBL/GenBank/DDBJ whole genome shotgun (WGS) entry which is preliminary data.</text>
</comment>
<dbReference type="AlphaFoldDB" id="A0A0N0NMW1"/>
<protein>
    <submittedName>
        <fullName evidence="2">Putative magnesium-dependent phosphatase P8B7.31</fullName>
    </submittedName>
</protein>
<dbReference type="GO" id="GO:0003993">
    <property type="term" value="F:acid phosphatase activity"/>
    <property type="evidence" value="ECO:0007669"/>
    <property type="project" value="TreeGrafter"/>
</dbReference>